<protein>
    <submittedName>
        <fullName evidence="2">Flavodoxin</fullName>
    </submittedName>
</protein>
<dbReference type="GO" id="GO:0006783">
    <property type="term" value="P:heme biosynthetic process"/>
    <property type="evidence" value="ECO:0007669"/>
    <property type="project" value="TreeGrafter"/>
</dbReference>
<accession>A0A7W3T5S8</accession>
<dbReference type="PANTHER" id="PTHR38030:SF2">
    <property type="entry name" value="PROTOPORPHYRINOGEN IX DEHYDROGENASE [QUINONE]"/>
    <property type="match status" value="1"/>
</dbReference>
<dbReference type="EMBL" id="VKHS01000474">
    <property type="protein sequence ID" value="MBB0231286.1"/>
    <property type="molecule type" value="Genomic_DNA"/>
</dbReference>
<dbReference type="InterPro" id="IPR029039">
    <property type="entry name" value="Flavoprotein-like_sf"/>
</dbReference>
<name>A0A7W3T5S8_9ACTN</name>
<dbReference type="Pfam" id="PF12724">
    <property type="entry name" value="Flavodoxin_5"/>
    <property type="match status" value="1"/>
</dbReference>
<evidence type="ECO:0000259" key="1">
    <source>
        <dbReference type="PROSITE" id="PS50902"/>
    </source>
</evidence>
<dbReference type="InterPro" id="IPR052200">
    <property type="entry name" value="Protoporphyrinogen_IX_DH"/>
</dbReference>
<gene>
    <name evidence="2" type="ORF">FOE67_17670</name>
</gene>
<dbReference type="SUPFAM" id="SSF52218">
    <property type="entry name" value="Flavoproteins"/>
    <property type="match status" value="1"/>
</dbReference>
<dbReference type="Gene3D" id="3.40.50.360">
    <property type="match status" value="1"/>
</dbReference>
<dbReference type="Proteomes" id="UP000530234">
    <property type="component" value="Unassembled WGS sequence"/>
</dbReference>
<feature type="domain" description="Flavodoxin-like" evidence="1">
    <location>
        <begin position="1"/>
        <end position="159"/>
    </location>
</feature>
<dbReference type="InterPro" id="IPR026816">
    <property type="entry name" value="Flavodoxin_dom"/>
</dbReference>
<evidence type="ECO:0000313" key="3">
    <source>
        <dbReference type="Proteomes" id="UP000530234"/>
    </source>
</evidence>
<sequence>MVTAASRHGTTEAIAREIAEVLAEHGVEAVVRSPGEVEAVDPYEAVVLGSAVYAGHWLSPAGELVERCGPALAERPVWLFSSGPVGDPSRKMVREMEKDPVELPGVRETVHPRDHRMFAGRLDRADLNFPERAALLVFRGLEGDFRDHDAIRGWAASIADALGASAGGKPPAE</sequence>
<dbReference type="PROSITE" id="PS50902">
    <property type="entry name" value="FLAVODOXIN_LIKE"/>
    <property type="match status" value="1"/>
</dbReference>
<organism evidence="2 3">
    <name type="scientific">Streptomyces calidiresistens</name>
    <dbReference type="NCBI Taxonomy" id="1485586"/>
    <lineage>
        <taxon>Bacteria</taxon>
        <taxon>Bacillati</taxon>
        <taxon>Actinomycetota</taxon>
        <taxon>Actinomycetes</taxon>
        <taxon>Kitasatosporales</taxon>
        <taxon>Streptomycetaceae</taxon>
        <taxon>Streptomyces</taxon>
    </lineage>
</organism>
<comment type="caution">
    <text evidence="2">The sequence shown here is derived from an EMBL/GenBank/DDBJ whole genome shotgun (WGS) entry which is preliminary data.</text>
</comment>
<dbReference type="GO" id="GO:0010181">
    <property type="term" value="F:FMN binding"/>
    <property type="evidence" value="ECO:0007669"/>
    <property type="project" value="InterPro"/>
</dbReference>
<dbReference type="AlphaFoldDB" id="A0A7W3T5S8"/>
<dbReference type="GO" id="GO:0070819">
    <property type="term" value="F:menaquinone-dependent protoporphyrinogen oxidase activity"/>
    <property type="evidence" value="ECO:0007669"/>
    <property type="project" value="TreeGrafter"/>
</dbReference>
<dbReference type="PANTHER" id="PTHR38030">
    <property type="entry name" value="PROTOPORPHYRINOGEN IX DEHYDROGENASE [MENAQUINONE]"/>
    <property type="match status" value="1"/>
</dbReference>
<dbReference type="InterPro" id="IPR008254">
    <property type="entry name" value="Flavodoxin/NO_synth"/>
</dbReference>
<reference evidence="3" key="1">
    <citation type="submission" date="2019-10" db="EMBL/GenBank/DDBJ databases">
        <title>Streptomyces sp. nov., a novel actinobacterium isolated from alkaline environment.</title>
        <authorList>
            <person name="Golinska P."/>
        </authorList>
    </citation>
    <scope>NUCLEOTIDE SEQUENCE [LARGE SCALE GENOMIC DNA]</scope>
    <source>
        <strain evidence="3">DSM 42108</strain>
    </source>
</reference>
<proteinExistence type="predicted"/>
<keyword evidence="3" id="KW-1185">Reference proteome</keyword>
<evidence type="ECO:0000313" key="2">
    <source>
        <dbReference type="EMBL" id="MBB0231286.1"/>
    </source>
</evidence>